<evidence type="ECO:0000313" key="5">
    <source>
        <dbReference type="Proteomes" id="UP000186895"/>
    </source>
</evidence>
<organism evidence="4 5">
    <name type="scientific">Marinobacterium stanieri</name>
    <dbReference type="NCBI Taxonomy" id="49186"/>
    <lineage>
        <taxon>Bacteria</taxon>
        <taxon>Pseudomonadati</taxon>
        <taxon>Pseudomonadota</taxon>
        <taxon>Gammaproteobacteria</taxon>
        <taxon>Oceanospirillales</taxon>
        <taxon>Oceanospirillaceae</taxon>
        <taxon>Marinobacterium</taxon>
    </lineage>
</organism>
<dbReference type="InterPro" id="IPR050810">
    <property type="entry name" value="Bact_Secretion_Sys_Channel"/>
</dbReference>
<comment type="similarity">
    <text evidence="1">Belongs to the bacterial secretin family.</text>
</comment>
<accession>A0A1N6NJG2</accession>
<dbReference type="PANTHER" id="PTHR30332:SF17">
    <property type="entry name" value="TYPE IV PILIATION SYSTEM PROTEIN DR_0774-RELATED"/>
    <property type="match status" value="1"/>
</dbReference>
<dbReference type="Pfam" id="PF13629">
    <property type="entry name" value="T2SS-T3SS_pil_N"/>
    <property type="match status" value="1"/>
</dbReference>
<proteinExistence type="inferred from homology"/>
<gene>
    <name evidence="4" type="ORF">SAMN05421647_101362</name>
</gene>
<dbReference type="RefSeq" id="WP_076460332.1">
    <property type="nucleotide sequence ID" value="NZ_FTMN01000001.1"/>
</dbReference>
<protein>
    <submittedName>
        <fullName evidence="4">Pilus assembly protein CpaC</fullName>
    </submittedName>
</protein>
<name>A0A1N6NJG2_9GAMM</name>
<dbReference type="InterPro" id="IPR007055">
    <property type="entry name" value="BON_dom"/>
</dbReference>
<dbReference type="eggNOG" id="COG4964">
    <property type="taxonomic scope" value="Bacteria"/>
</dbReference>
<evidence type="ECO:0000313" key="4">
    <source>
        <dbReference type="EMBL" id="SIP92172.1"/>
    </source>
</evidence>
<feature type="domain" description="BON" evidence="3">
    <location>
        <begin position="119"/>
        <end position="197"/>
    </location>
</feature>
<dbReference type="InterPro" id="IPR004846">
    <property type="entry name" value="T2SS/T3SS_dom"/>
</dbReference>
<sequence length="538" mass="57114">MTKRTEPEHVAGKSAQDRITLLLSAFMLVLLLGFLSQTAGAASAVELGADMTQVQTFQVPLYKSKVVQLSGPVHKVSIGNDEVADILVMRSQQIYVLGKGIGTTNVLLWDKSNKLTASIDVEVTPDVNSLKAKLYQMAPNERIKVNSSQGSILLSGEVSNVGTMDMAVRLADSFLQKPSEEGATQVGEVVNLLKVGGSQQVMLKVTVAEMSRTVMKRLGVKFHALDSSDNFWTVGGSSQPGGINYSIDGSDLVTEITNSPLSFAGKGIFAQYLDDNLLFQLAFDAAKDNGSAKVLAEPTLTTLTGQEAEFLSGGEFPIPVPNEDGITIEFKEFGVGLKFLPVVLDSGTINLSLNVAVTELTGLNSINSTVGTDGNTFFVPALTKRSARATVELGDGQTIGIAGLINESTREAVNKFPGLGDVPMLGNLFRSSQFEKGESELVILVTPTLAQPFKNEGIRLPGDGFIEPTDAEFYLLGRTRGQVYSPQPDASTSTLPIDGSAQAQGADMGQRLAGRSDNGVKVFPVADGTESVFGHSIQ</sequence>
<dbReference type="Pfam" id="PF00263">
    <property type="entry name" value="Secretin"/>
    <property type="match status" value="1"/>
</dbReference>
<dbReference type="InterPro" id="IPR032789">
    <property type="entry name" value="T2SS-T3SS_pil_N"/>
</dbReference>
<dbReference type="InterPro" id="IPR001775">
    <property type="entry name" value="GspD/PilQ"/>
</dbReference>
<dbReference type="GO" id="GO:0015627">
    <property type="term" value="C:type II protein secretion system complex"/>
    <property type="evidence" value="ECO:0007669"/>
    <property type="project" value="TreeGrafter"/>
</dbReference>
<evidence type="ECO:0000256" key="2">
    <source>
        <dbReference type="SAM" id="MobiDB-lite"/>
    </source>
</evidence>
<dbReference type="PRINTS" id="PR00811">
    <property type="entry name" value="BCTERIALGSPD"/>
</dbReference>
<dbReference type="Proteomes" id="UP000186895">
    <property type="component" value="Unassembled WGS sequence"/>
</dbReference>
<feature type="compositionally biased region" description="Polar residues" evidence="2">
    <location>
        <begin position="484"/>
        <end position="495"/>
    </location>
</feature>
<feature type="region of interest" description="Disordered" evidence="2">
    <location>
        <begin position="484"/>
        <end position="508"/>
    </location>
</feature>
<reference evidence="4 5" key="1">
    <citation type="submission" date="2017-01" db="EMBL/GenBank/DDBJ databases">
        <authorList>
            <person name="Mah S.A."/>
            <person name="Swanson W.J."/>
            <person name="Moy G.W."/>
            <person name="Vacquier V.D."/>
        </authorList>
    </citation>
    <scope>NUCLEOTIDE SEQUENCE [LARGE SCALE GENOMIC DNA]</scope>
    <source>
        <strain evidence="4 5">DSM 7027</strain>
    </source>
</reference>
<keyword evidence="5" id="KW-1185">Reference proteome</keyword>
<dbReference type="AlphaFoldDB" id="A0A1N6NJG2"/>
<dbReference type="PROSITE" id="PS50914">
    <property type="entry name" value="BON"/>
    <property type="match status" value="1"/>
</dbReference>
<dbReference type="STRING" id="49186.SAMN05421647_101362"/>
<dbReference type="PANTHER" id="PTHR30332">
    <property type="entry name" value="PROBABLE GENERAL SECRETION PATHWAY PROTEIN D"/>
    <property type="match status" value="1"/>
</dbReference>
<evidence type="ECO:0000259" key="3">
    <source>
        <dbReference type="PROSITE" id="PS50914"/>
    </source>
</evidence>
<dbReference type="EMBL" id="FTMN01000001">
    <property type="protein sequence ID" value="SIP92172.1"/>
    <property type="molecule type" value="Genomic_DNA"/>
</dbReference>
<dbReference type="GO" id="GO:0009306">
    <property type="term" value="P:protein secretion"/>
    <property type="evidence" value="ECO:0007669"/>
    <property type="project" value="InterPro"/>
</dbReference>
<evidence type="ECO:0000256" key="1">
    <source>
        <dbReference type="RuleBase" id="RU004003"/>
    </source>
</evidence>